<comment type="function">
    <text evidence="1">Part of the binding-protein-dependent transport system for glutamine; probably responsible for the translocation of the substrate across the membrane.</text>
</comment>
<name>A0A1U9MJX7_9HYPH</name>
<evidence type="ECO:0000256" key="6">
    <source>
        <dbReference type="ARBA" id="ARBA00022692"/>
    </source>
</evidence>
<dbReference type="EMBL" id="CP015625">
    <property type="protein sequence ID" value="AQT48038.1"/>
    <property type="molecule type" value="Genomic_DNA"/>
</dbReference>
<accession>A0A1U9MJX7</accession>
<dbReference type="OrthoDB" id="9814550at2"/>
<dbReference type="InterPro" id="IPR000515">
    <property type="entry name" value="MetI-like"/>
</dbReference>
<dbReference type="InterPro" id="IPR035906">
    <property type="entry name" value="MetI-like_sf"/>
</dbReference>
<evidence type="ECO:0000313" key="12">
    <source>
        <dbReference type="EMBL" id="AQT48038.1"/>
    </source>
</evidence>
<comment type="similarity">
    <text evidence="3">Belongs to the binding-protein-dependent transport system permease family. HisMQ subfamily.</text>
</comment>
<feature type="transmembrane region" description="Helical" evidence="10">
    <location>
        <begin position="102"/>
        <end position="120"/>
    </location>
</feature>
<keyword evidence="4 10" id="KW-0813">Transport</keyword>
<sequence>MSFETSSFVNFISSLDFSVVWRFKYALLWGLVTTLKLTVICITLGALLGFVTSLFRTSKHWFLRFFSGIYVEFFRGTPVLIQLFWIFFCLPVLLGVELSNSFSAILALTIYMGAISSETFRASLKNVGKEQYDACIALGLTPAVRTLYIVFPQAVLRAIPTLLSNCIALFKESALVSAVGMADLMFVGQNISNATARPVEVLTTVAIIYFAIGFPLARCVTFFEKRILKRFSM</sequence>
<gene>
    <name evidence="12" type="ORF">BBC0122_019450</name>
</gene>
<proteinExistence type="inferred from homology"/>
<feature type="domain" description="ABC transmembrane type-1" evidence="11">
    <location>
        <begin position="31"/>
        <end position="220"/>
    </location>
</feature>
<evidence type="ECO:0000256" key="10">
    <source>
        <dbReference type="RuleBase" id="RU363032"/>
    </source>
</evidence>
<keyword evidence="9 10" id="KW-0472">Membrane</keyword>
<feature type="transmembrane region" description="Helical" evidence="10">
    <location>
        <begin position="201"/>
        <end position="223"/>
    </location>
</feature>
<dbReference type="SUPFAM" id="SSF161098">
    <property type="entry name" value="MetI-like"/>
    <property type="match status" value="1"/>
</dbReference>
<evidence type="ECO:0000256" key="5">
    <source>
        <dbReference type="ARBA" id="ARBA00022475"/>
    </source>
</evidence>
<reference evidence="12 13" key="1">
    <citation type="submission" date="2016-11" db="EMBL/GenBank/DDBJ databases">
        <title>Comparative genomics of Bartonella apis.</title>
        <authorList>
            <person name="Engel P."/>
        </authorList>
    </citation>
    <scope>NUCLEOTIDE SEQUENCE [LARGE SCALE GENOMIC DNA]</scope>
    <source>
        <strain evidence="12 13">BBC0122</strain>
    </source>
</reference>
<dbReference type="AlphaFoldDB" id="A0A1U9MJX7"/>
<dbReference type="PANTHER" id="PTHR30614:SF20">
    <property type="entry name" value="GLUTAMINE TRANSPORT SYSTEM PERMEASE PROTEIN GLNP"/>
    <property type="match status" value="1"/>
</dbReference>
<dbReference type="Pfam" id="PF00528">
    <property type="entry name" value="BPD_transp_1"/>
    <property type="match status" value="1"/>
</dbReference>
<dbReference type="NCBIfam" id="TIGR01726">
    <property type="entry name" value="HEQRo_perm_3TM"/>
    <property type="match status" value="1"/>
</dbReference>
<dbReference type="Proteomes" id="UP000189632">
    <property type="component" value="Chromosome"/>
</dbReference>
<keyword evidence="7" id="KW-0029">Amino-acid transport</keyword>
<keyword evidence="6 10" id="KW-0812">Transmembrane</keyword>
<dbReference type="GO" id="GO:0022857">
    <property type="term" value="F:transmembrane transporter activity"/>
    <property type="evidence" value="ECO:0007669"/>
    <property type="project" value="InterPro"/>
</dbReference>
<evidence type="ECO:0000256" key="3">
    <source>
        <dbReference type="ARBA" id="ARBA00010072"/>
    </source>
</evidence>
<protein>
    <submittedName>
        <fullName evidence="12">Amino acid ABC transporter membrane protein 2, PAAT family</fullName>
    </submittedName>
</protein>
<keyword evidence="13" id="KW-1185">Reference proteome</keyword>
<evidence type="ECO:0000256" key="8">
    <source>
        <dbReference type="ARBA" id="ARBA00022989"/>
    </source>
</evidence>
<dbReference type="CDD" id="cd06261">
    <property type="entry name" value="TM_PBP2"/>
    <property type="match status" value="1"/>
</dbReference>
<organism evidence="12 13">
    <name type="scientific">Bartonella choladocola</name>
    <dbReference type="NCBI Taxonomy" id="2750995"/>
    <lineage>
        <taxon>Bacteria</taxon>
        <taxon>Pseudomonadati</taxon>
        <taxon>Pseudomonadota</taxon>
        <taxon>Alphaproteobacteria</taxon>
        <taxon>Hyphomicrobiales</taxon>
        <taxon>Bartonellaceae</taxon>
        <taxon>Bartonella</taxon>
    </lineage>
</organism>
<evidence type="ECO:0000256" key="1">
    <source>
        <dbReference type="ARBA" id="ARBA00003159"/>
    </source>
</evidence>
<feature type="transmembrane region" description="Helical" evidence="10">
    <location>
        <begin position="132"/>
        <end position="151"/>
    </location>
</feature>
<dbReference type="PANTHER" id="PTHR30614">
    <property type="entry name" value="MEMBRANE COMPONENT OF AMINO ACID ABC TRANSPORTER"/>
    <property type="match status" value="1"/>
</dbReference>
<comment type="subcellular location">
    <subcellularLocation>
        <location evidence="2">Cell inner membrane</location>
        <topology evidence="2">Multi-pass membrane protein</topology>
    </subcellularLocation>
    <subcellularLocation>
        <location evidence="10">Cell membrane</location>
        <topology evidence="10">Multi-pass membrane protein</topology>
    </subcellularLocation>
</comment>
<evidence type="ECO:0000313" key="13">
    <source>
        <dbReference type="Proteomes" id="UP000189632"/>
    </source>
</evidence>
<dbReference type="RefSeq" id="WP_077994651.1">
    <property type="nucleotide sequence ID" value="NZ_CP015625.1"/>
</dbReference>
<dbReference type="PROSITE" id="PS50928">
    <property type="entry name" value="ABC_TM1"/>
    <property type="match status" value="1"/>
</dbReference>
<dbReference type="InterPro" id="IPR010065">
    <property type="entry name" value="AA_ABC_transptr_permease_3TM"/>
</dbReference>
<dbReference type="GO" id="GO:0006865">
    <property type="term" value="P:amino acid transport"/>
    <property type="evidence" value="ECO:0007669"/>
    <property type="project" value="UniProtKB-KW"/>
</dbReference>
<evidence type="ECO:0000259" key="11">
    <source>
        <dbReference type="PROSITE" id="PS50928"/>
    </source>
</evidence>
<dbReference type="GO" id="GO:0043190">
    <property type="term" value="C:ATP-binding cassette (ABC) transporter complex"/>
    <property type="evidence" value="ECO:0007669"/>
    <property type="project" value="InterPro"/>
</dbReference>
<evidence type="ECO:0000256" key="2">
    <source>
        <dbReference type="ARBA" id="ARBA00004429"/>
    </source>
</evidence>
<evidence type="ECO:0000256" key="7">
    <source>
        <dbReference type="ARBA" id="ARBA00022970"/>
    </source>
</evidence>
<dbReference type="Gene3D" id="1.10.3720.10">
    <property type="entry name" value="MetI-like"/>
    <property type="match status" value="1"/>
</dbReference>
<keyword evidence="8 10" id="KW-1133">Transmembrane helix</keyword>
<dbReference type="InterPro" id="IPR043429">
    <property type="entry name" value="ArtM/GltK/GlnP/TcyL/YhdX-like"/>
</dbReference>
<keyword evidence="5" id="KW-1003">Cell membrane</keyword>
<evidence type="ECO:0000256" key="9">
    <source>
        <dbReference type="ARBA" id="ARBA00023136"/>
    </source>
</evidence>
<feature type="transmembrane region" description="Helical" evidence="10">
    <location>
        <begin position="26"/>
        <end position="55"/>
    </location>
</feature>
<dbReference type="KEGG" id="bapi:BBC0122_019450"/>
<evidence type="ECO:0000256" key="4">
    <source>
        <dbReference type="ARBA" id="ARBA00022448"/>
    </source>
</evidence>